<evidence type="ECO:0000313" key="1">
    <source>
        <dbReference type="EMBL" id="QEX24781.1"/>
    </source>
</evidence>
<name>A0A5J6N4M3_9PROT</name>
<gene>
    <name evidence="1" type="ORF">FRZ61_47230</name>
</gene>
<protein>
    <submittedName>
        <fullName evidence="1">Uncharacterized protein</fullName>
    </submittedName>
</protein>
<accession>A0A5J6N4M3</accession>
<evidence type="ECO:0000313" key="2">
    <source>
        <dbReference type="Proteomes" id="UP000325797"/>
    </source>
</evidence>
<dbReference type="AlphaFoldDB" id="A0A5J6N4M3"/>
<reference evidence="1 2" key="1">
    <citation type="submission" date="2019-08" db="EMBL/GenBank/DDBJ databases">
        <title>Hyperibacter terrae gen. nov., sp. nov. and Hyperibacter viscosus sp. nov., two new members in the family Rhodospirillaceae isolated from the rhizosphere of Hypericum perforatum.</title>
        <authorList>
            <person name="Noviana Z."/>
        </authorList>
    </citation>
    <scope>NUCLEOTIDE SEQUENCE [LARGE SCALE GENOMIC DNA]</scope>
    <source>
        <strain evidence="1 2">R5959</strain>
    </source>
</reference>
<dbReference type="KEGG" id="hadh:FRZ61_47230"/>
<keyword evidence="2" id="KW-1185">Reference proteome</keyword>
<sequence length="102" mass="11573">MLAGALALLSLAGCDFFNSPGNVAYSHGDYAIDMQRNRVRPVKPDDVAVFKQVGPLDWNRVRDPATAQRIVDDFNANPAQWREMLPYEEQRLWFPIAEPPLM</sequence>
<organism evidence="1 2">
    <name type="scientific">Hypericibacter adhaerens</name>
    <dbReference type="NCBI Taxonomy" id="2602016"/>
    <lineage>
        <taxon>Bacteria</taxon>
        <taxon>Pseudomonadati</taxon>
        <taxon>Pseudomonadota</taxon>
        <taxon>Alphaproteobacteria</taxon>
        <taxon>Rhodospirillales</taxon>
        <taxon>Dongiaceae</taxon>
        <taxon>Hypericibacter</taxon>
    </lineage>
</organism>
<dbReference type="Proteomes" id="UP000325797">
    <property type="component" value="Chromosome"/>
</dbReference>
<proteinExistence type="predicted"/>
<dbReference type="EMBL" id="CP042582">
    <property type="protein sequence ID" value="QEX24781.1"/>
    <property type="molecule type" value="Genomic_DNA"/>
</dbReference>